<dbReference type="CDD" id="cd03800">
    <property type="entry name" value="GT4_sucrose_synthase"/>
    <property type="match status" value="1"/>
</dbReference>
<evidence type="ECO:0000256" key="3">
    <source>
        <dbReference type="ARBA" id="ARBA00022676"/>
    </source>
</evidence>
<dbReference type="InterPro" id="IPR001296">
    <property type="entry name" value="Glyco_trans_1"/>
</dbReference>
<dbReference type="InterPro" id="IPR012822">
    <property type="entry name" value="SucroseP_synth_GlycoTrfase_dom"/>
</dbReference>
<dbReference type="NCBIfam" id="TIGR02472">
    <property type="entry name" value="sucr_P_syn_N"/>
    <property type="match status" value="1"/>
</dbReference>
<feature type="domain" description="Glycosyl transferase family 1" evidence="7">
    <location>
        <begin position="283"/>
        <end position="455"/>
    </location>
</feature>
<accession>D0KX76</accession>
<dbReference type="Pfam" id="PF00534">
    <property type="entry name" value="Glycos_transf_1"/>
    <property type="match status" value="1"/>
</dbReference>
<evidence type="ECO:0000256" key="2">
    <source>
        <dbReference type="ARBA" id="ARBA00012536"/>
    </source>
</evidence>
<dbReference type="AlphaFoldDB" id="D0KX76"/>
<name>D0KX76_HALNC</name>
<evidence type="ECO:0000256" key="4">
    <source>
        <dbReference type="ARBA" id="ARBA00022679"/>
    </source>
</evidence>
<dbReference type="Proteomes" id="UP000009102">
    <property type="component" value="Chromosome"/>
</dbReference>
<keyword evidence="3" id="KW-0328">Glycosyltransferase</keyword>
<dbReference type="RefSeq" id="WP_012823126.1">
    <property type="nucleotide sequence ID" value="NC_013422.1"/>
</dbReference>
<dbReference type="InterPro" id="IPR023214">
    <property type="entry name" value="HAD_sf"/>
</dbReference>
<dbReference type="Gene3D" id="3.40.50.2000">
    <property type="entry name" value="Glycogen Phosphorylase B"/>
    <property type="match status" value="2"/>
</dbReference>
<dbReference type="InterPro" id="IPR036412">
    <property type="entry name" value="HAD-like_sf"/>
</dbReference>
<evidence type="ECO:0000256" key="5">
    <source>
        <dbReference type="ARBA" id="ARBA00047471"/>
    </source>
</evidence>
<dbReference type="InterPro" id="IPR028098">
    <property type="entry name" value="Glyco_trans_4-like_N"/>
</dbReference>
<evidence type="ECO:0000256" key="1">
    <source>
        <dbReference type="ARBA" id="ARBA00006530"/>
    </source>
</evidence>
<dbReference type="KEGG" id="hna:Hneap_0227"/>
<sequence>MNDTPAHAKERPAETRPEPMIEPKIESTVESSAEGRKPGLYIVLISVHGLIRGSELELGRDADTGGQTLYVVELARALAKHPVVSRVDLFTRLVRDDRVSADYAQPEESLADAPNARIVRVPAGPDEYLPKEQLWDHLDSLSDHALDYIRQTGLKPALVHSHYADAGYVGMRLSLQLGVPLAHTGHSLGRVKRQRLLASGESAKVIEQKYALSRRIRVEEEVLAASSLVVVSTQDEIETQYGLYDWADPSRMEVIPPGVDLTRFDPKITGPMPIADELARFLREPDKPAILALSRPDERKNIATLVHAYGRNPALQDVANLVIVAGNRDDIRDMDPGSRQVLTEILLLIDRYDLYGKVAYPRHHQSQDVPDFYRWTAQTRGVFINPALTEPFGLTLIEAAACGLPILATEDGGPRDIIRACKNGELINPLDAEGMGEQLLALLTDTARWDSYARNGIKGVRHHYTWPAHAEQYFETLASMPLHQQTSAPAGASETAAHAASTPMTADRMILIDDRILNTDIDVAALRELIGLLRRHRRQVAYGLVSDRPRHDILALLKKQGLVVPDVLITRGGTQIHYGARLSRDKGWSRHISYSWQGDRVYELLAETPGVRLSGRSHQGLYAVHAYIDDPDVFAGLNELADAFHQADISARLTALNEREFLVTPQRASKGFAIRYLAAQHDIALMNMLVVGSAEADSDLLGGNVLSAQLCAEPDEECVVQGADNSIYCPSASGVAGIRAAMDFYDFLGECRAPSTDPEAGGANDEPKPATAASGPASSKEDEV</sequence>
<dbReference type="Pfam" id="PF05116">
    <property type="entry name" value="S6PP"/>
    <property type="match status" value="1"/>
</dbReference>
<dbReference type="InterPro" id="IPR006380">
    <property type="entry name" value="SPP-like_dom"/>
</dbReference>
<dbReference type="HOGENOM" id="CLU_009583_24_0_6"/>
<protein>
    <recommendedName>
        <fullName evidence="2">sucrose-phosphate synthase</fullName>
        <ecNumber evidence="2">2.4.1.14</ecNumber>
    </recommendedName>
</protein>
<dbReference type="SUPFAM" id="SSF56784">
    <property type="entry name" value="HAD-like"/>
    <property type="match status" value="1"/>
</dbReference>
<dbReference type="STRING" id="555778.Hneap_0227"/>
<comment type="catalytic activity">
    <reaction evidence="5">
        <text>beta-D-fructose 6-phosphate + UDP-alpha-D-glucose = sucrose 6(F)-phosphate + UDP + H(+)</text>
        <dbReference type="Rhea" id="RHEA:22172"/>
        <dbReference type="ChEBI" id="CHEBI:15378"/>
        <dbReference type="ChEBI" id="CHEBI:57634"/>
        <dbReference type="ChEBI" id="CHEBI:57723"/>
        <dbReference type="ChEBI" id="CHEBI:58223"/>
        <dbReference type="ChEBI" id="CHEBI:58885"/>
        <dbReference type="EC" id="2.4.1.14"/>
    </reaction>
</comment>
<keyword evidence="11" id="KW-1185">Reference proteome</keyword>
<organism evidence="10 11">
    <name type="scientific">Halothiobacillus neapolitanus (strain ATCC 23641 / DSM 15147 / CIP 104769 / NCIMB 8539 / c2)</name>
    <name type="common">Thiobacillus neapolitanus</name>
    <dbReference type="NCBI Taxonomy" id="555778"/>
    <lineage>
        <taxon>Bacteria</taxon>
        <taxon>Pseudomonadati</taxon>
        <taxon>Pseudomonadota</taxon>
        <taxon>Gammaproteobacteria</taxon>
        <taxon>Chromatiales</taxon>
        <taxon>Halothiobacillaceae</taxon>
        <taxon>Halothiobacillus</taxon>
    </lineage>
</organism>
<evidence type="ECO:0000259" key="7">
    <source>
        <dbReference type="Pfam" id="PF00534"/>
    </source>
</evidence>
<evidence type="ECO:0000256" key="6">
    <source>
        <dbReference type="SAM" id="MobiDB-lite"/>
    </source>
</evidence>
<comment type="similarity">
    <text evidence="1">Belongs to the glycosyltransferase 1 family.</text>
</comment>
<dbReference type="EMBL" id="CP001801">
    <property type="protein sequence ID" value="ACX95090.1"/>
    <property type="molecule type" value="Genomic_DNA"/>
</dbReference>
<dbReference type="InterPro" id="IPR044161">
    <property type="entry name" value="SPS"/>
</dbReference>
<dbReference type="EC" id="2.4.1.14" evidence="2"/>
<dbReference type="CAZy" id="GT4">
    <property type="family name" value="Glycosyltransferase Family 4"/>
</dbReference>
<dbReference type="Gene3D" id="3.40.50.1000">
    <property type="entry name" value="HAD superfamily/HAD-like"/>
    <property type="match status" value="1"/>
</dbReference>
<feature type="domain" description="Sucrose phosphatase-like" evidence="8">
    <location>
        <begin position="513"/>
        <end position="746"/>
    </location>
</feature>
<evidence type="ECO:0000259" key="9">
    <source>
        <dbReference type="Pfam" id="PF13439"/>
    </source>
</evidence>
<dbReference type="eggNOG" id="COG0438">
    <property type="taxonomic scope" value="Bacteria"/>
</dbReference>
<dbReference type="PANTHER" id="PTHR46039:SF5">
    <property type="entry name" value="SUCROSE-PHOSPHATE SYNTHASE 3-RELATED"/>
    <property type="match status" value="1"/>
</dbReference>
<evidence type="ECO:0000313" key="11">
    <source>
        <dbReference type="Proteomes" id="UP000009102"/>
    </source>
</evidence>
<evidence type="ECO:0000313" key="10">
    <source>
        <dbReference type="EMBL" id="ACX95090.1"/>
    </source>
</evidence>
<dbReference type="PANTHER" id="PTHR46039">
    <property type="entry name" value="SUCROSE-PHOSPHATE SYNTHASE 3-RELATED"/>
    <property type="match status" value="1"/>
</dbReference>
<feature type="region of interest" description="Disordered" evidence="6">
    <location>
        <begin position="1"/>
        <end position="32"/>
    </location>
</feature>
<dbReference type="Gene3D" id="3.90.1070.10">
    <property type="match status" value="1"/>
</dbReference>
<feature type="domain" description="Glycosyltransferase subfamily 4-like N-terminal" evidence="9">
    <location>
        <begin position="65"/>
        <end position="263"/>
    </location>
</feature>
<evidence type="ECO:0000259" key="8">
    <source>
        <dbReference type="Pfam" id="PF05116"/>
    </source>
</evidence>
<dbReference type="GO" id="GO:0046524">
    <property type="term" value="F:sucrose-phosphate synthase activity"/>
    <property type="evidence" value="ECO:0007669"/>
    <property type="project" value="UniProtKB-EC"/>
</dbReference>
<gene>
    <name evidence="10" type="ordered locus">Hneap_0227</name>
</gene>
<dbReference type="Pfam" id="PF13439">
    <property type="entry name" value="Glyco_transf_4"/>
    <property type="match status" value="1"/>
</dbReference>
<feature type="region of interest" description="Disordered" evidence="6">
    <location>
        <begin position="755"/>
        <end position="784"/>
    </location>
</feature>
<proteinExistence type="inferred from homology"/>
<dbReference type="eggNOG" id="COG0561">
    <property type="taxonomic scope" value="Bacteria"/>
</dbReference>
<reference evidence="10 11" key="1">
    <citation type="submission" date="2009-10" db="EMBL/GenBank/DDBJ databases">
        <title>Complete sequence of Halothiobacillus neapolitanus c2.</title>
        <authorList>
            <consortium name="US DOE Joint Genome Institute"/>
            <person name="Lucas S."/>
            <person name="Copeland A."/>
            <person name="Lapidus A."/>
            <person name="Glavina del Rio T."/>
            <person name="Tice H."/>
            <person name="Bruce D."/>
            <person name="Goodwin L."/>
            <person name="Pitluck S."/>
            <person name="Davenport K."/>
            <person name="Brettin T."/>
            <person name="Detter J.C."/>
            <person name="Han C."/>
            <person name="Tapia R."/>
            <person name="Larimer F."/>
            <person name="Land M."/>
            <person name="Hauser L."/>
            <person name="Kyrpides N."/>
            <person name="Mikhailova N."/>
            <person name="Kerfeld C."/>
            <person name="Cannon G."/>
            <person name="Heinhort S."/>
        </authorList>
    </citation>
    <scope>NUCLEOTIDE SEQUENCE [LARGE SCALE GENOMIC DNA]</scope>
    <source>
        <strain evidence="11">ATCC 23641 / c2</strain>
    </source>
</reference>
<keyword evidence="4" id="KW-0808">Transferase</keyword>
<dbReference type="SUPFAM" id="SSF53756">
    <property type="entry name" value="UDP-Glycosyltransferase/glycogen phosphorylase"/>
    <property type="match status" value="1"/>
</dbReference>